<sequence>MLGELGWNTSLRPRNRGLGTEARSRVPSTVTPRVLTAALSPRRRSRARSGSSEPGLPVQSPASRDTPSMSSDSSSTRRTSMASAGNGGRKNREGGQKPVVFGTG</sequence>
<name>A0A4Z2FGD8_9TELE</name>
<dbReference type="Proteomes" id="UP000314294">
    <property type="component" value="Unassembled WGS sequence"/>
</dbReference>
<gene>
    <name evidence="2" type="ORF">EYF80_050019</name>
</gene>
<proteinExistence type="predicted"/>
<evidence type="ECO:0000313" key="2">
    <source>
        <dbReference type="EMBL" id="TNN39804.1"/>
    </source>
</evidence>
<comment type="caution">
    <text evidence="2">The sequence shown here is derived from an EMBL/GenBank/DDBJ whole genome shotgun (WGS) entry which is preliminary data.</text>
</comment>
<reference evidence="2 3" key="1">
    <citation type="submission" date="2019-03" db="EMBL/GenBank/DDBJ databases">
        <title>First draft genome of Liparis tanakae, snailfish: a comprehensive survey of snailfish specific genes.</title>
        <authorList>
            <person name="Kim W."/>
            <person name="Song I."/>
            <person name="Jeong J.-H."/>
            <person name="Kim D."/>
            <person name="Kim S."/>
            <person name="Ryu S."/>
            <person name="Song J.Y."/>
            <person name="Lee S.K."/>
        </authorList>
    </citation>
    <scope>NUCLEOTIDE SEQUENCE [LARGE SCALE GENOMIC DNA]</scope>
    <source>
        <tissue evidence="2">Muscle</tissue>
    </source>
</reference>
<dbReference type="EMBL" id="SRLO01001246">
    <property type="protein sequence ID" value="TNN39804.1"/>
    <property type="molecule type" value="Genomic_DNA"/>
</dbReference>
<feature type="region of interest" description="Disordered" evidence="1">
    <location>
        <begin position="1"/>
        <end position="104"/>
    </location>
</feature>
<organism evidence="2 3">
    <name type="scientific">Liparis tanakae</name>
    <name type="common">Tanaka's snailfish</name>
    <dbReference type="NCBI Taxonomy" id="230148"/>
    <lineage>
        <taxon>Eukaryota</taxon>
        <taxon>Metazoa</taxon>
        <taxon>Chordata</taxon>
        <taxon>Craniata</taxon>
        <taxon>Vertebrata</taxon>
        <taxon>Euteleostomi</taxon>
        <taxon>Actinopterygii</taxon>
        <taxon>Neopterygii</taxon>
        <taxon>Teleostei</taxon>
        <taxon>Neoteleostei</taxon>
        <taxon>Acanthomorphata</taxon>
        <taxon>Eupercaria</taxon>
        <taxon>Perciformes</taxon>
        <taxon>Cottioidei</taxon>
        <taxon>Cottales</taxon>
        <taxon>Liparidae</taxon>
        <taxon>Liparis</taxon>
    </lineage>
</organism>
<evidence type="ECO:0000256" key="1">
    <source>
        <dbReference type="SAM" id="MobiDB-lite"/>
    </source>
</evidence>
<accession>A0A4Z2FGD8</accession>
<evidence type="ECO:0000313" key="3">
    <source>
        <dbReference type="Proteomes" id="UP000314294"/>
    </source>
</evidence>
<feature type="compositionally biased region" description="Low complexity" evidence="1">
    <location>
        <begin position="62"/>
        <end position="84"/>
    </location>
</feature>
<dbReference type="AlphaFoldDB" id="A0A4Z2FGD8"/>
<protein>
    <submittedName>
        <fullName evidence="2">Uncharacterized protein</fullName>
    </submittedName>
</protein>
<keyword evidence="3" id="KW-1185">Reference proteome</keyword>